<organism evidence="4">
    <name type="scientific">Clostridium botulinum</name>
    <dbReference type="NCBI Taxonomy" id="1491"/>
    <lineage>
        <taxon>Bacteria</taxon>
        <taxon>Bacillati</taxon>
        <taxon>Bacillota</taxon>
        <taxon>Clostridia</taxon>
        <taxon>Eubacteriales</taxon>
        <taxon>Clostridiaceae</taxon>
        <taxon>Clostridium</taxon>
    </lineage>
</organism>
<comment type="similarity">
    <text evidence="1">Belongs to the RAD52 family.</text>
</comment>
<accession>A0A126JHX6</accession>
<protein>
    <submittedName>
        <fullName evidence="4">Uncharacterized protein</fullName>
    </submittedName>
</protein>
<dbReference type="AlphaFoldDB" id="A0A126JHX6"/>
<dbReference type="EMBL" id="KT897275">
    <property type="protein sequence ID" value="ALT05393.1"/>
    <property type="molecule type" value="Genomic_DNA"/>
</dbReference>
<evidence type="ECO:0000256" key="1">
    <source>
        <dbReference type="ARBA" id="ARBA00006638"/>
    </source>
</evidence>
<evidence type="ECO:0000256" key="2">
    <source>
        <dbReference type="ARBA" id="ARBA00022763"/>
    </source>
</evidence>
<sequence length="268" mass="30080">MKEVLNMKKNLIEKLQAPFSSKEINFKIANTNKAKTKGLVVPYVNNSAIQNRLDDVFTPFGWQCSFKDWKNGNAQICTISVYDEEKNIWIKKQDGAENSEFSPIKGGLSDSMKRSARMFGVGRYLASEKIFKNSWVDLDEYKSISPNDIERLKNEYNQFLNIKKVASSPTTINNSTSNAVIDTTPIKTRTKTNVHQNLINKNSSNNINSNAEQAKHTIPKALIDVINGLLQSTNTNRASMLEAYGVKNLADLTLEQANDAIKRLAAKN</sequence>
<evidence type="ECO:0000256" key="3">
    <source>
        <dbReference type="ARBA" id="ARBA00023204"/>
    </source>
</evidence>
<reference evidence="4" key="1">
    <citation type="journal article" date="2016" name="Genome Biol. Evol.">
        <title>Evolution of chromosomal Clostridium botulinum type E neurotoxin gene clusters: evidence provided by their rare plasmid borne counterparts.</title>
        <authorList>
            <person name="Carter A.T."/>
            <person name="Austin J.W."/>
            <person name="Weedmark K.A."/>
            <person name="Peck M.W."/>
        </authorList>
    </citation>
    <scope>NUCLEOTIDE SEQUENCE</scope>
    <source>
        <strain evidence="4">IFR 12/29</strain>
        <plasmid evidence="4">p12/29</plasmid>
    </source>
</reference>
<dbReference type="Pfam" id="PF04098">
    <property type="entry name" value="Rad52_Rad22"/>
    <property type="match status" value="1"/>
</dbReference>
<keyword evidence="3" id="KW-0234">DNA repair</keyword>
<proteinExistence type="inferred from homology"/>
<evidence type="ECO:0000313" key="4">
    <source>
        <dbReference type="EMBL" id="ALT05393.1"/>
    </source>
</evidence>
<dbReference type="InterPro" id="IPR041247">
    <property type="entry name" value="Rad52_fam"/>
</dbReference>
<dbReference type="GO" id="GO:0006281">
    <property type="term" value="P:DNA repair"/>
    <property type="evidence" value="ECO:0007669"/>
    <property type="project" value="UniProtKB-KW"/>
</dbReference>
<name>A0A126JHX6_CLOBO</name>
<geneLocation type="plasmid" evidence="4">
    <name>p12/29</name>
</geneLocation>
<keyword evidence="2" id="KW-0227">DNA damage</keyword>
<keyword evidence="4" id="KW-0614">Plasmid</keyword>